<evidence type="ECO:0000313" key="1">
    <source>
        <dbReference type="EMBL" id="JAH11819.1"/>
    </source>
</evidence>
<dbReference type="AlphaFoldDB" id="A0A0E9Q522"/>
<reference evidence="1" key="2">
    <citation type="journal article" date="2015" name="Fish Shellfish Immunol.">
        <title>Early steps in the European eel (Anguilla anguilla)-Vibrio vulnificus interaction in the gills: Role of the RtxA13 toxin.</title>
        <authorList>
            <person name="Callol A."/>
            <person name="Pajuelo D."/>
            <person name="Ebbesson L."/>
            <person name="Teles M."/>
            <person name="MacKenzie S."/>
            <person name="Amaro C."/>
        </authorList>
    </citation>
    <scope>NUCLEOTIDE SEQUENCE</scope>
</reference>
<proteinExistence type="predicted"/>
<organism evidence="1">
    <name type="scientific">Anguilla anguilla</name>
    <name type="common">European freshwater eel</name>
    <name type="synonym">Muraena anguilla</name>
    <dbReference type="NCBI Taxonomy" id="7936"/>
    <lineage>
        <taxon>Eukaryota</taxon>
        <taxon>Metazoa</taxon>
        <taxon>Chordata</taxon>
        <taxon>Craniata</taxon>
        <taxon>Vertebrata</taxon>
        <taxon>Euteleostomi</taxon>
        <taxon>Actinopterygii</taxon>
        <taxon>Neopterygii</taxon>
        <taxon>Teleostei</taxon>
        <taxon>Anguilliformes</taxon>
        <taxon>Anguillidae</taxon>
        <taxon>Anguilla</taxon>
    </lineage>
</organism>
<dbReference type="EMBL" id="GBXM01096758">
    <property type="protein sequence ID" value="JAH11819.1"/>
    <property type="molecule type" value="Transcribed_RNA"/>
</dbReference>
<accession>A0A0E9Q522</accession>
<name>A0A0E9Q522_ANGAN</name>
<sequence>MVLFGLSEPQYPVQWHEAHSNVKRHFAHNRIMYLDPDSI</sequence>
<protein>
    <submittedName>
        <fullName evidence="1">Uncharacterized protein</fullName>
    </submittedName>
</protein>
<reference evidence="1" key="1">
    <citation type="submission" date="2014-11" db="EMBL/GenBank/DDBJ databases">
        <authorList>
            <person name="Amaro Gonzalez C."/>
        </authorList>
    </citation>
    <scope>NUCLEOTIDE SEQUENCE</scope>
</reference>